<evidence type="ECO:0000313" key="1">
    <source>
        <dbReference type="EMBL" id="MBO0929592.1"/>
    </source>
</evidence>
<sequence>MTKEAVQKVVDTLPDEVTIDDIVERLILIQSFDEGRKQYEAGQFVTHDEVGKRLDKWLK</sequence>
<dbReference type="RefSeq" id="WP_207333555.1">
    <property type="nucleotide sequence ID" value="NZ_JAFMYU010000001.1"/>
</dbReference>
<dbReference type="Proteomes" id="UP000664795">
    <property type="component" value="Unassembled WGS sequence"/>
</dbReference>
<evidence type="ECO:0000313" key="2">
    <source>
        <dbReference type="Proteomes" id="UP000664795"/>
    </source>
</evidence>
<reference evidence="1 2" key="1">
    <citation type="submission" date="2021-03" db="EMBL/GenBank/DDBJ databases">
        <title>Fibrella sp. HMF5036 genome sequencing and assembly.</title>
        <authorList>
            <person name="Kang H."/>
            <person name="Kim H."/>
            <person name="Bae S."/>
            <person name="Joh K."/>
        </authorList>
    </citation>
    <scope>NUCLEOTIDE SEQUENCE [LARGE SCALE GENOMIC DNA]</scope>
    <source>
        <strain evidence="1 2">HMF5036</strain>
    </source>
</reference>
<name>A0A939FZH0_9BACT</name>
<protein>
    <recommendedName>
        <fullName evidence="3">Addiction module component</fullName>
    </recommendedName>
</protein>
<comment type="caution">
    <text evidence="1">The sequence shown here is derived from an EMBL/GenBank/DDBJ whole genome shotgun (WGS) entry which is preliminary data.</text>
</comment>
<organism evidence="1 2">
    <name type="scientific">Fibrella aquatilis</name>
    <dbReference type="NCBI Taxonomy" id="2817059"/>
    <lineage>
        <taxon>Bacteria</taxon>
        <taxon>Pseudomonadati</taxon>
        <taxon>Bacteroidota</taxon>
        <taxon>Cytophagia</taxon>
        <taxon>Cytophagales</taxon>
        <taxon>Spirosomataceae</taxon>
        <taxon>Fibrella</taxon>
    </lineage>
</organism>
<dbReference type="EMBL" id="JAFMYU010000001">
    <property type="protein sequence ID" value="MBO0929592.1"/>
    <property type="molecule type" value="Genomic_DNA"/>
</dbReference>
<evidence type="ECO:0008006" key="3">
    <source>
        <dbReference type="Google" id="ProtNLM"/>
    </source>
</evidence>
<dbReference type="AlphaFoldDB" id="A0A939FZH0"/>
<proteinExistence type="predicted"/>
<accession>A0A939FZH0</accession>
<gene>
    <name evidence="1" type="ORF">J2I48_01235</name>
</gene>
<keyword evidence="2" id="KW-1185">Reference proteome</keyword>